<dbReference type="EMBL" id="AMZH03003527">
    <property type="protein sequence ID" value="RRT72049.1"/>
    <property type="molecule type" value="Genomic_DNA"/>
</dbReference>
<evidence type="ECO:0000313" key="2">
    <source>
        <dbReference type="Proteomes" id="UP000287651"/>
    </source>
</evidence>
<dbReference type="Proteomes" id="UP000287651">
    <property type="component" value="Unassembled WGS sequence"/>
</dbReference>
<gene>
    <name evidence="1" type="ORF">B296_00019747</name>
</gene>
<dbReference type="AlphaFoldDB" id="A0A427A731"/>
<organism evidence="1 2">
    <name type="scientific">Ensete ventricosum</name>
    <name type="common">Abyssinian banana</name>
    <name type="synonym">Musa ensete</name>
    <dbReference type="NCBI Taxonomy" id="4639"/>
    <lineage>
        <taxon>Eukaryota</taxon>
        <taxon>Viridiplantae</taxon>
        <taxon>Streptophyta</taxon>
        <taxon>Embryophyta</taxon>
        <taxon>Tracheophyta</taxon>
        <taxon>Spermatophyta</taxon>
        <taxon>Magnoliopsida</taxon>
        <taxon>Liliopsida</taxon>
        <taxon>Zingiberales</taxon>
        <taxon>Musaceae</taxon>
        <taxon>Ensete</taxon>
    </lineage>
</organism>
<name>A0A427A731_ENSVE</name>
<comment type="caution">
    <text evidence="1">The sequence shown here is derived from an EMBL/GenBank/DDBJ whole genome shotgun (WGS) entry which is preliminary data.</text>
</comment>
<evidence type="ECO:0000313" key="1">
    <source>
        <dbReference type="EMBL" id="RRT72049.1"/>
    </source>
</evidence>
<proteinExistence type="predicted"/>
<reference evidence="1 2" key="1">
    <citation type="journal article" date="2014" name="Agronomy (Basel)">
        <title>A Draft Genome Sequence for Ensete ventricosum, the Drought-Tolerant Tree Against Hunger.</title>
        <authorList>
            <person name="Harrison J."/>
            <person name="Moore K.A."/>
            <person name="Paszkiewicz K."/>
            <person name="Jones T."/>
            <person name="Grant M."/>
            <person name="Ambacheew D."/>
            <person name="Muzemil S."/>
            <person name="Studholme D.J."/>
        </authorList>
    </citation>
    <scope>NUCLEOTIDE SEQUENCE [LARGE SCALE GENOMIC DNA]</scope>
</reference>
<protein>
    <submittedName>
        <fullName evidence="1">Uncharacterized protein</fullName>
    </submittedName>
</protein>
<accession>A0A427A731</accession>
<sequence>MPWEVGAHRGGAERFGSVLQLGVGPLTRWTLRRKLGSVVRGRRLIGLTLGGRLELSGRKRHEPSGMTSAGRQAAKLPHVNWGLRSQLMS</sequence>